<keyword evidence="2" id="KW-0963">Cytoplasm</keyword>
<evidence type="ECO:0000256" key="2">
    <source>
        <dbReference type="ARBA" id="ARBA00022490"/>
    </source>
</evidence>
<dbReference type="Pfam" id="PF17820">
    <property type="entry name" value="PDZ_6"/>
    <property type="match status" value="1"/>
</dbReference>
<dbReference type="GO" id="GO:0098887">
    <property type="term" value="P:neurotransmitter receptor transport, endosome to postsynaptic membrane"/>
    <property type="evidence" value="ECO:0007669"/>
    <property type="project" value="TreeGrafter"/>
</dbReference>
<feature type="domain" description="PDZ" evidence="4">
    <location>
        <begin position="199"/>
        <end position="270"/>
    </location>
</feature>
<dbReference type="WBParaSite" id="SBAD_0000048201-mRNA-1">
    <property type="protein sequence ID" value="SBAD_0000048201-mRNA-1"/>
    <property type="gene ID" value="SBAD_0000048201"/>
</dbReference>
<dbReference type="InterPro" id="IPR043545">
    <property type="entry name" value="GRIP1/2"/>
</dbReference>
<sequence>MRPFIYSVKPGSMAHRCDSLVVGDVLLEVNGISVSNLKHDDILTLLKNSGETVTLLVEYSIDTLSKTRCFCRNHVTRAKGIYFSDVSSPEKYVNKCIEVALQKEDGKTGITFRGGSYGPDAKKCRPIMVVKVRTGSPADRDGRIRVRDRILAVNDFSVENASHGTVVDLLNDCTSTVTLTVQYSVAIHDQIRNAHGPVVFEMDHLPGSDVGLRLEMVEYTAGKRSIRINNVAPGSTADRCGALQVGDELLSVNGISLRHTMLPEVYEILRGRNRTKLRLEIIPLGCLRSP</sequence>
<evidence type="ECO:0000313" key="7">
    <source>
        <dbReference type="WBParaSite" id="SBAD_0000048201-mRNA-1"/>
    </source>
</evidence>
<feature type="domain" description="PDZ" evidence="4">
    <location>
        <begin position="98"/>
        <end position="185"/>
    </location>
</feature>
<dbReference type="SMART" id="SM00228">
    <property type="entry name" value="PDZ"/>
    <property type="match status" value="3"/>
</dbReference>
<dbReference type="OrthoDB" id="66881at2759"/>
<evidence type="ECO:0000313" key="5">
    <source>
        <dbReference type="EMBL" id="VDO83791.1"/>
    </source>
</evidence>
<evidence type="ECO:0000256" key="3">
    <source>
        <dbReference type="ARBA" id="ARBA00022737"/>
    </source>
</evidence>
<dbReference type="Pfam" id="PF00595">
    <property type="entry name" value="PDZ"/>
    <property type="match status" value="2"/>
</dbReference>
<proteinExistence type="predicted"/>
<dbReference type="Proteomes" id="UP000270296">
    <property type="component" value="Unassembled WGS sequence"/>
</dbReference>
<dbReference type="PANTHER" id="PTHR46227:SF2">
    <property type="entry name" value="FI03335P"/>
    <property type="match status" value="1"/>
</dbReference>
<keyword evidence="6" id="KW-1185">Reference proteome</keyword>
<comment type="subcellular location">
    <subcellularLocation>
        <location evidence="1">Cytoplasm</location>
    </subcellularLocation>
</comment>
<dbReference type="InterPro" id="IPR041489">
    <property type="entry name" value="PDZ_6"/>
</dbReference>
<dbReference type="EMBL" id="UZAM01001207">
    <property type="protein sequence ID" value="VDO83791.1"/>
    <property type="molecule type" value="Genomic_DNA"/>
</dbReference>
<name>A0A183IA17_9BILA</name>
<evidence type="ECO:0000313" key="6">
    <source>
        <dbReference type="Proteomes" id="UP000270296"/>
    </source>
</evidence>
<dbReference type="PROSITE" id="PS50106">
    <property type="entry name" value="PDZ"/>
    <property type="match status" value="3"/>
</dbReference>
<protein>
    <submittedName>
        <fullName evidence="7">PDZ domain-containing protein</fullName>
    </submittedName>
</protein>
<dbReference type="PANTHER" id="PTHR46227">
    <property type="entry name" value="GLUTAMATE RECEPTOR-INTERACTING PROTEIN GRIP"/>
    <property type="match status" value="1"/>
</dbReference>
<dbReference type="InterPro" id="IPR001478">
    <property type="entry name" value="PDZ"/>
</dbReference>
<evidence type="ECO:0000256" key="1">
    <source>
        <dbReference type="ARBA" id="ARBA00004496"/>
    </source>
</evidence>
<reference evidence="7" key="1">
    <citation type="submission" date="2016-06" db="UniProtKB">
        <authorList>
            <consortium name="WormBaseParasite"/>
        </authorList>
    </citation>
    <scope>IDENTIFICATION</scope>
</reference>
<accession>A0A183IA17</accession>
<gene>
    <name evidence="5" type="ORF">SBAD_LOCUS461</name>
</gene>
<evidence type="ECO:0000259" key="4">
    <source>
        <dbReference type="PROSITE" id="PS50106"/>
    </source>
</evidence>
<dbReference type="Gene3D" id="2.30.42.10">
    <property type="match status" value="3"/>
</dbReference>
<dbReference type="GO" id="GO:0005737">
    <property type="term" value="C:cytoplasm"/>
    <property type="evidence" value="ECO:0007669"/>
    <property type="project" value="UniProtKB-SubCell"/>
</dbReference>
<dbReference type="SUPFAM" id="SSF50156">
    <property type="entry name" value="PDZ domain-like"/>
    <property type="match status" value="3"/>
</dbReference>
<feature type="domain" description="PDZ" evidence="4">
    <location>
        <begin position="1"/>
        <end position="61"/>
    </location>
</feature>
<reference evidence="5 6" key="2">
    <citation type="submission" date="2018-11" db="EMBL/GenBank/DDBJ databases">
        <authorList>
            <consortium name="Pathogen Informatics"/>
        </authorList>
    </citation>
    <scope>NUCLEOTIDE SEQUENCE [LARGE SCALE GENOMIC DNA]</scope>
</reference>
<organism evidence="7">
    <name type="scientific">Soboliphyme baturini</name>
    <dbReference type="NCBI Taxonomy" id="241478"/>
    <lineage>
        <taxon>Eukaryota</taxon>
        <taxon>Metazoa</taxon>
        <taxon>Ecdysozoa</taxon>
        <taxon>Nematoda</taxon>
        <taxon>Enoplea</taxon>
        <taxon>Dorylaimia</taxon>
        <taxon>Dioctophymatida</taxon>
        <taxon>Dioctophymatoidea</taxon>
        <taxon>Soboliphymatidae</taxon>
        <taxon>Soboliphyme</taxon>
    </lineage>
</organism>
<keyword evidence="3" id="KW-0677">Repeat</keyword>
<dbReference type="InterPro" id="IPR036034">
    <property type="entry name" value="PDZ_sf"/>
</dbReference>
<dbReference type="AlphaFoldDB" id="A0A183IA17"/>